<dbReference type="PROSITE" id="PS51318">
    <property type="entry name" value="TAT"/>
    <property type="match status" value="1"/>
</dbReference>
<reference evidence="1 2" key="1">
    <citation type="submission" date="2015-07" db="EMBL/GenBank/DDBJ databases">
        <title>Genome analysis of myxobacterium Chondromyces crocatus Cm c5 reveals a high potential for natural compound synthesis and the genetic basis for the loss of fruiting body formation.</title>
        <authorList>
            <person name="Zaburannyi N."/>
            <person name="Bunk B."/>
            <person name="Maier J."/>
            <person name="Overmann J."/>
            <person name="Mueller R."/>
        </authorList>
    </citation>
    <scope>NUCLEOTIDE SEQUENCE [LARGE SCALE GENOMIC DNA]</scope>
    <source>
        <strain evidence="1 2">Cm c5</strain>
    </source>
</reference>
<dbReference type="RefSeq" id="WP_050433355.1">
    <property type="nucleotide sequence ID" value="NZ_CP012159.1"/>
</dbReference>
<dbReference type="STRING" id="52.CMC5_058010"/>
<accession>A0A0K1EL50</accession>
<protein>
    <recommendedName>
        <fullName evidence="3">DUF1552 domain-containing protein</fullName>
    </recommendedName>
</protein>
<keyword evidence="2" id="KW-1185">Reference proteome</keyword>
<evidence type="ECO:0008006" key="3">
    <source>
        <dbReference type="Google" id="ProtNLM"/>
    </source>
</evidence>
<gene>
    <name evidence="1" type="ORF">CMC5_058010</name>
</gene>
<sequence>MSATRRVLSRRALLRGAGGVALGLPFLDAMSRSASAASFPKRFIVFFTGLGTVKNAWAPRGNETSFALGEILDPLTSFKDRLLVLEGIDMESAHHGPGDPHQQGIGHALTGTELQVGDLFPYACNPNAKVGWGGGISLDQFLAKELGQTTKLGSLELGVQVQNANVSSRVSYLGPGQPVPPEDDPRVTFDRLFADLAADPESLARKRAHRRRVLDTVMGDYHALQSRLGSGDREKLHNHLGALAEIEKRLDATGTVGGSCAVPTLGDVPETYVNDNYPELARLQIDLLVMALACDLTRIASLQWASTQAGKVFTWLGQNETHHQLSHSGLNDATRAQHLINIGKWHAEQLAYLLDKLASVPEGAGTLLDNTLILWCTDIAVGQTHSRRDMPYVLAGGAGGALEMGRYLRYQGNFHNDLLVALCNAMDVDVTTFGNPDYCTGKLPGLGV</sequence>
<proteinExistence type="predicted"/>
<name>A0A0K1EL50_CHOCO</name>
<dbReference type="AlphaFoldDB" id="A0A0K1EL50"/>
<dbReference type="Proteomes" id="UP000067626">
    <property type="component" value="Chromosome"/>
</dbReference>
<dbReference type="KEGG" id="ccro:CMC5_058010"/>
<dbReference type="EMBL" id="CP012159">
    <property type="protein sequence ID" value="AKT41594.1"/>
    <property type="molecule type" value="Genomic_DNA"/>
</dbReference>
<dbReference type="InterPro" id="IPR006311">
    <property type="entry name" value="TAT_signal"/>
</dbReference>
<dbReference type="Pfam" id="PF07586">
    <property type="entry name" value="HXXSHH"/>
    <property type="match status" value="1"/>
</dbReference>
<evidence type="ECO:0000313" key="1">
    <source>
        <dbReference type="EMBL" id="AKT41594.1"/>
    </source>
</evidence>
<organism evidence="1 2">
    <name type="scientific">Chondromyces crocatus</name>
    <dbReference type="NCBI Taxonomy" id="52"/>
    <lineage>
        <taxon>Bacteria</taxon>
        <taxon>Pseudomonadati</taxon>
        <taxon>Myxococcota</taxon>
        <taxon>Polyangia</taxon>
        <taxon>Polyangiales</taxon>
        <taxon>Polyangiaceae</taxon>
        <taxon>Chondromyces</taxon>
    </lineage>
</organism>
<dbReference type="InterPro" id="IPR011447">
    <property type="entry name" value="DUF1552"/>
</dbReference>
<evidence type="ECO:0000313" key="2">
    <source>
        <dbReference type="Proteomes" id="UP000067626"/>
    </source>
</evidence>